<sequence>MVVSVTLGVVAGMMLGGVWVSGVVREPDVPPPIPILQDTFPRELMGAQRTDMQLREAGFGPTVERLDREFAEQLAAYRFAYGGDGATLQYGRLLSLTIVNGILPPPLPRDGAVDFNGRARLSSRLVSLRSGNVSCTFEPEPVVVPETGLESLGDLSSDGRTDCVLVHAERNLSLRIANPAVARGADASDTAISFRDELQRILDGLIG</sequence>
<evidence type="ECO:0000313" key="2">
    <source>
        <dbReference type="Proteomes" id="UP000275256"/>
    </source>
</evidence>
<dbReference type="AlphaFoldDB" id="A0A3M0G9C8"/>
<name>A0A3M0G9C8_9ACTN</name>
<comment type="caution">
    <text evidence="1">The sequence shown here is derived from an EMBL/GenBank/DDBJ whole genome shotgun (WGS) entry which is preliminary data.</text>
</comment>
<keyword evidence="2" id="KW-1185">Reference proteome</keyword>
<organism evidence="1 2">
    <name type="scientific">Tessaracoccus antarcticus</name>
    <dbReference type="NCBI Taxonomy" id="2479848"/>
    <lineage>
        <taxon>Bacteria</taxon>
        <taxon>Bacillati</taxon>
        <taxon>Actinomycetota</taxon>
        <taxon>Actinomycetes</taxon>
        <taxon>Propionibacteriales</taxon>
        <taxon>Propionibacteriaceae</taxon>
        <taxon>Tessaracoccus</taxon>
    </lineage>
</organism>
<reference evidence="1 2" key="1">
    <citation type="submission" date="2018-10" db="EMBL/GenBank/DDBJ databases">
        <title>Tessaracoccus antarcticuss sp. nov., isolated from sediment.</title>
        <authorList>
            <person name="Zhou L.Y."/>
            <person name="Du Z.J."/>
        </authorList>
    </citation>
    <scope>NUCLEOTIDE SEQUENCE [LARGE SCALE GENOMIC DNA]</scope>
    <source>
        <strain evidence="1 2">JDX10</strain>
    </source>
</reference>
<proteinExistence type="predicted"/>
<evidence type="ECO:0000313" key="1">
    <source>
        <dbReference type="EMBL" id="RMB61610.1"/>
    </source>
</evidence>
<protein>
    <submittedName>
        <fullName evidence="1">Uncharacterized protein</fullName>
    </submittedName>
</protein>
<dbReference type="EMBL" id="REFW01000001">
    <property type="protein sequence ID" value="RMB61610.1"/>
    <property type="molecule type" value="Genomic_DNA"/>
</dbReference>
<accession>A0A3M0G9C8</accession>
<gene>
    <name evidence="1" type="ORF">EAX62_02975</name>
</gene>
<dbReference type="Proteomes" id="UP000275256">
    <property type="component" value="Unassembled WGS sequence"/>
</dbReference>